<protein>
    <recommendedName>
        <fullName evidence="3">F-box domain-containing protein</fullName>
    </recommendedName>
</protein>
<evidence type="ECO:0000313" key="2">
    <source>
        <dbReference type="Proteomes" id="UP000218334"/>
    </source>
</evidence>
<evidence type="ECO:0000313" key="1">
    <source>
        <dbReference type="EMBL" id="PBK70744.1"/>
    </source>
</evidence>
<proteinExistence type="predicted"/>
<dbReference type="InterPro" id="IPR032675">
    <property type="entry name" value="LRR_dom_sf"/>
</dbReference>
<sequence length="515" mass="58661">MMCVTCSNCGFVNSLLPPNPSSDDLVSELLRGSRPLLDVDRAFIDAEITKLKRLKAWYDDQLQEIQLRQLTVLRELENRESIYAPIRRLPRDILIEIFHWVSDTWSLDAVTEDDDLEEVDSLDVNGPLWVLARVCGLWRDTLHASPASWASYVNVKPPFPKHTREILQTYLERTGDHPLSLVVICEGTDLTKEGQIMSLVVQCHHRWKDVCISIDMHHTHYLESISHLPVLQAIEIDFTDVINHDYEYRSDICLKAPQLRQATFANQGIHLVRLPLTVTHYSGYLPCVDDFPFLSQLPRLRTCHLAFSRLLPGSMPEAPVVMGEFCQLYVGDLKVLNFLTAPMVQSLTLSAITGPQSLSSITLFFRRSRCRLESFSMSMDILKSEPSASIREIFSSEACTTISHLKLELSSISHNVANALASLSILPNLHHLCLCFNEKLHPHTEAERLALLDMIRSRCKAGLLKTIEVQFDVEESRDIEADIRALIGGDLEMREEIWSPLHSDHLRFFWESITA</sequence>
<keyword evidence="2" id="KW-1185">Reference proteome</keyword>
<dbReference type="SUPFAM" id="SSF52047">
    <property type="entry name" value="RNI-like"/>
    <property type="match status" value="1"/>
</dbReference>
<organism evidence="1 2">
    <name type="scientific">Armillaria solidipes</name>
    <dbReference type="NCBI Taxonomy" id="1076256"/>
    <lineage>
        <taxon>Eukaryota</taxon>
        <taxon>Fungi</taxon>
        <taxon>Dikarya</taxon>
        <taxon>Basidiomycota</taxon>
        <taxon>Agaricomycotina</taxon>
        <taxon>Agaricomycetes</taxon>
        <taxon>Agaricomycetidae</taxon>
        <taxon>Agaricales</taxon>
        <taxon>Marasmiineae</taxon>
        <taxon>Physalacriaceae</taxon>
        <taxon>Armillaria</taxon>
    </lineage>
</organism>
<dbReference type="AlphaFoldDB" id="A0A2H3BP91"/>
<accession>A0A2H3BP91</accession>
<dbReference type="Gene3D" id="3.80.10.10">
    <property type="entry name" value="Ribonuclease Inhibitor"/>
    <property type="match status" value="1"/>
</dbReference>
<dbReference type="Proteomes" id="UP000218334">
    <property type="component" value="Unassembled WGS sequence"/>
</dbReference>
<name>A0A2H3BP91_9AGAR</name>
<dbReference type="EMBL" id="KZ293425">
    <property type="protein sequence ID" value="PBK70744.1"/>
    <property type="molecule type" value="Genomic_DNA"/>
</dbReference>
<dbReference type="STRING" id="1076256.A0A2H3BP91"/>
<reference evidence="2" key="1">
    <citation type="journal article" date="2017" name="Nat. Ecol. Evol.">
        <title>Genome expansion and lineage-specific genetic innovations in the forest pathogenic fungi Armillaria.</title>
        <authorList>
            <person name="Sipos G."/>
            <person name="Prasanna A.N."/>
            <person name="Walter M.C."/>
            <person name="O'Connor E."/>
            <person name="Balint B."/>
            <person name="Krizsan K."/>
            <person name="Kiss B."/>
            <person name="Hess J."/>
            <person name="Varga T."/>
            <person name="Slot J."/>
            <person name="Riley R."/>
            <person name="Boka B."/>
            <person name="Rigling D."/>
            <person name="Barry K."/>
            <person name="Lee J."/>
            <person name="Mihaltcheva S."/>
            <person name="LaButti K."/>
            <person name="Lipzen A."/>
            <person name="Waldron R."/>
            <person name="Moloney N.M."/>
            <person name="Sperisen C."/>
            <person name="Kredics L."/>
            <person name="Vagvoelgyi C."/>
            <person name="Patrignani A."/>
            <person name="Fitzpatrick D."/>
            <person name="Nagy I."/>
            <person name="Doyle S."/>
            <person name="Anderson J.B."/>
            <person name="Grigoriev I.V."/>
            <person name="Gueldener U."/>
            <person name="Muensterkoetter M."/>
            <person name="Nagy L.G."/>
        </authorList>
    </citation>
    <scope>NUCLEOTIDE SEQUENCE [LARGE SCALE GENOMIC DNA]</scope>
    <source>
        <strain evidence="2">28-4</strain>
    </source>
</reference>
<gene>
    <name evidence="1" type="ORF">ARMSODRAFT_91200</name>
</gene>
<evidence type="ECO:0008006" key="3">
    <source>
        <dbReference type="Google" id="ProtNLM"/>
    </source>
</evidence>